<dbReference type="PROSITE" id="PS50005">
    <property type="entry name" value="TPR"/>
    <property type="match status" value="2"/>
</dbReference>
<proteinExistence type="inferred from homology"/>
<feature type="coiled-coil region" evidence="5">
    <location>
        <begin position="385"/>
        <end position="412"/>
    </location>
</feature>
<dbReference type="SUPFAM" id="SSF48452">
    <property type="entry name" value="TPR-like"/>
    <property type="match status" value="1"/>
</dbReference>
<organism evidence="6 7">
    <name type="scientific">Lingula anatina</name>
    <name type="common">Brachiopod</name>
    <name type="synonym">Lingula unguis</name>
    <dbReference type="NCBI Taxonomy" id="7574"/>
    <lineage>
        <taxon>Eukaryota</taxon>
        <taxon>Metazoa</taxon>
        <taxon>Spiralia</taxon>
        <taxon>Lophotrochozoa</taxon>
        <taxon>Brachiopoda</taxon>
        <taxon>Linguliformea</taxon>
        <taxon>Lingulata</taxon>
        <taxon>Lingulida</taxon>
        <taxon>Linguloidea</taxon>
        <taxon>Lingulidae</taxon>
        <taxon>Lingula</taxon>
    </lineage>
</organism>
<dbReference type="STRING" id="7574.A0A1S3JP35"/>
<evidence type="ECO:0000256" key="5">
    <source>
        <dbReference type="SAM" id="Coils"/>
    </source>
</evidence>
<dbReference type="InterPro" id="IPR044244">
    <property type="entry name" value="TTC27/Emw1"/>
</dbReference>
<feature type="repeat" description="TPR" evidence="4">
    <location>
        <begin position="98"/>
        <end position="131"/>
    </location>
</feature>
<dbReference type="SMART" id="SM00028">
    <property type="entry name" value="TPR"/>
    <property type="match status" value="3"/>
</dbReference>
<dbReference type="GeneID" id="106174646"/>
<dbReference type="PANTHER" id="PTHR16193:SF0">
    <property type="entry name" value="TETRATRICOPEPTIDE REPEAT PROTEIN 27"/>
    <property type="match status" value="1"/>
</dbReference>
<dbReference type="RefSeq" id="XP_013411759.1">
    <property type="nucleotide sequence ID" value="XM_013556305.1"/>
</dbReference>
<dbReference type="KEGG" id="lak:106174646"/>
<dbReference type="Pfam" id="PF13181">
    <property type="entry name" value="TPR_8"/>
    <property type="match status" value="1"/>
</dbReference>
<evidence type="ECO:0000256" key="2">
    <source>
        <dbReference type="ARBA" id="ARBA00022803"/>
    </source>
</evidence>
<evidence type="ECO:0000313" key="7">
    <source>
        <dbReference type="RefSeq" id="XP_013411759.1"/>
    </source>
</evidence>
<protein>
    <submittedName>
        <fullName evidence="7">Tetratricopeptide repeat protein 27-like</fullName>
    </submittedName>
</protein>
<dbReference type="Gene3D" id="1.25.40.10">
    <property type="entry name" value="Tetratricopeptide repeat domain"/>
    <property type="match status" value="1"/>
</dbReference>
<feature type="repeat" description="TPR" evidence="4">
    <location>
        <begin position="166"/>
        <end position="199"/>
    </location>
</feature>
<dbReference type="InterPro" id="IPR011990">
    <property type="entry name" value="TPR-like_helical_dom_sf"/>
</dbReference>
<dbReference type="InterPro" id="IPR019734">
    <property type="entry name" value="TPR_rpt"/>
</dbReference>
<sequence length="413" mass="47302">MDLHNSLSLHDPKIVTLDTPIRNPKLLTKPTGGLYLPFIPLNPNDNSLTEAPHNIAEKVIRERLAVKETPDLWCYLGDVLQDEQYYNKAWELSNHRSGRSQKLLGFLYLRTGKYKECIECFEKSLSINYLQIPVWYSCGCACLLVQDFKKAANAFRNCVTLESDNFEAWNNLSLAYIRSGQKERAFRTLQEAVKCDYNNWRIWENILITAADVGEFTDLIRAYHRLLDIRDKHEDPLVLEILVKAINEDLSDAQDKPASKLRPKALELFGRITSKVTNSASIWYSYSELVKGQENLSLEDEEKALQHLQKSHRCLTLVANWEKEVSKCEKICKRSIQLAEAYTSYCEKCGNTATAIQTASGCKLMLRGVLSKIKQKQSTSAESVVPELQEDYNKLEEHLQETEQLLTRLKSSS</sequence>
<dbReference type="PANTHER" id="PTHR16193">
    <property type="entry name" value="TETRATRICOPEPTIDE REPEAT PROTEIN 27"/>
    <property type="match status" value="1"/>
</dbReference>
<keyword evidence="6" id="KW-1185">Reference proteome</keyword>
<keyword evidence="2 4" id="KW-0802">TPR repeat</keyword>
<reference evidence="7" key="1">
    <citation type="submission" date="2025-08" db="UniProtKB">
        <authorList>
            <consortium name="RefSeq"/>
        </authorList>
    </citation>
    <scope>IDENTIFICATION</scope>
    <source>
        <tissue evidence="7">Gonads</tissue>
    </source>
</reference>
<comment type="similarity">
    <text evidence="3">Belongs to the TTC27 family.</text>
</comment>
<keyword evidence="5" id="KW-0175">Coiled coil</keyword>
<dbReference type="AlphaFoldDB" id="A0A1S3JP35"/>
<accession>A0A1S3JP35</accession>
<gene>
    <name evidence="7" type="primary">LOC106174646</name>
</gene>
<dbReference type="Proteomes" id="UP000085678">
    <property type="component" value="Unplaced"/>
</dbReference>
<dbReference type="InterPro" id="IPR013105">
    <property type="entry name" value="TPR_2"/>
</dbReference>
<evidence type="ECO:0000256" key="3">
    <source>
        <dbReference type="ARBA" id="ARBA00024020"/>
    </source>
</evidence>
<evidence type="ECO:0000256" key="4">
    <source>
        <dbReference type="PROSITE-ProRule" id="PRU00339"/>
    </source>
</evidence>
<evidence type="ECO:0000256" key="1">
    <source>
        <dbReference type="ARBA" id="ARBA00022737"/>
    </source>
</evidence>
<name>A0A1S3JP35_LINAN</name>
<dbReference type="Pfam" id="PF07719">
    <property type="entry name" value="TPR_2"/>
    <property type="match status" value="1"/>
</dbReference>
<dbReference type="OrthoDB" id="6280333at2759"/>
<evidence type="ECO:0000313" key="6">
    <source>
        <dbReference type="Proteomes" id="UP000085678"/>
    </source>
</evidence>
<dbReference type="InParanoid" id="A0A1S3JP35"/>
<keyword evidence="1" id="KW-0677">Repeat</keyword>